<name>A0A0B7GWF0_TREPH</name>
<proteinExistence type="predicted"/>
<dbReference type="OrthoDB" id="1899188at2"/>
<dbReference type="AlphaFoldDB" id="A0A0B7GWF0"/>
<dbReference type="Pfam" id="PF14196">
    <property type="entry name" value="ATC_hydrolase"/>
    <property type="match status" value="1"/>
</dbReference>
<evidence type="ECO:0000313" key="1">
    <source>
        <dbReference type="EMBL" id="CEM61887.1"/>
    </source>
</evidence>
<dbReference type="EMBL" id="CDNC01000015">
    <property type="protein sequence ID" value="CEM61887.1"/>
    <property type="molecule type" value="Genomic_DNA"/>
</dbReference>
<keyword evidence="3" id="KW-1185">Reference proteome</keyword>
<protein>
    <submittedName>
        <fullName evidence="1">Uncharacterized protein</fullName>
    </submittedName>
</protein>
<reference evidence="1" key="1">
    <citation type="submission" date="2015-01" db="EMBL/GenBank/DDBJ databases">
        <authorList>
            <person name="Xiang T."/>
            <person name="Song Y."/>
            <person name="Huang L."/>
            <person name="Wang B."/>
            <person name="Wu P."/>
        </authorList>
    </citation>
    <scope>NUCLEOTIDE SEQUENCE [LARGE SCALE GENOMIC DNA]</scope>
    <source>
        <strain evidence="1">V1</strain>
    </source>
</reference>
<dbReference type="RefSeq" id="WP_002701318.1">
    <property type="nucleotide sequence ID" value="NZ_CDNC01000015.1"/>
</dbReference>
<accession>A0A0B7GWF0</accession>
<evidence type="ECO:0000313" key="4">
    <source>
        <dbReference type="Proteomes" id="UP000323594"/>
    </source>
</evidence>
<dbReference type="InterPro" id="IPR026002">
    <property type="entry name" value="ATC_hydrolase-like"/>
</dbReference>
<evidence type="ECO:0000313" key="2">
    <source>
        <dbReference type="EMBL" id="QEJ96610.1"/>
    </source>
</evidence>
<dbReference type="Proteomes" id="UP000042527">
    <property type="component" value="Unassembled WGS sequence"/>
</dbReference>
<dbReference type="GeneID" id="57751764"/>
<reference evidence="3" key="2">
    <citation type="submission" date="2015-01" db="EMBL/GenBank/DDBJ databases">
        <authorList>
            <person name="Manzoor Shahid"/>
            <person name="Zubair Saima"/>
        </authorList>
    </citation>
    <scope>NUCLEOTIDE SEQUENCE [LARGE SCALE GENOMIC DNA]</scope>
    <source>
        <strain evidence="3">V1</strain>
    </source>
</reference>
<reference evidence="2 4" key="3">
    <citation type="submission" date="2019-08" db="EMBL/GenBank/DDBJ databases">
        <authorList>
            <person name="Kuhnert P."/>
        </authorList>
    </citation>
    <scope>NUCLEOTIDE SEQUENCE [LARGE SCALE GENOMIC DNA]</scope>
    <source>
        <strain evidence="2 4">B36.5</strain>
    </source>
</reference>
<sequence length="232" mass="26750">MNVNEQNNKNFASTNFLQYNLACKFLWSYVGKKSVKELAKKRNLDEKELAGKVKSTFLEILARTPSIGKSKYLFNLNFGCLLFAFPKVLPDISGEEFKMIVYMIFRNKTLAKLAKKKMKIFTEKRAQEGEYNSGYAFDWIAKTDGSQYPKEIYTTFTACSLYNLAKQEDAVEWLPYLCGTDYFICDGSEADLIRTKTLATGDECCNFRFINTKYHSAAEIMEKEGIRKEELK</sequence>
<dbReference type="EMBL" id="CP042817">
    <property type="protein sequence ID" value="QEJ96610.1"/>
    <property type="molecule type" value="Genomic_DNA"/>
</dbReference>
<dbReference type="Proteomes" id="UP000323594">
    <property type="component" value="Chromosome"/>
</dbReference>
<gene>
    <name evidence="2" type="ORF">FUT82_00345</name>
    <name evidence="1" type="ORF">TPHV1_220011</name>
</gene>
<evidence type="ECO:0000313" key="3">
    <source>
        <dbReference type="Proteomes" id="UP000042527"/>
    </source>
</evidence>
<organism evidence="1 3">
    <name type="scientific">Treponema phagedenis</name>
    <dbReference type="NCBI Taxonomy" id="162"/>
    <lineage>
        <taxon>Bacteria</taxon>
        <taxon>Pseudomonadati</taxon>
        <taxon>Spirochaetota</taxon>
        <taxon>Spirochaetia</taxon>
        <taxon>Spirochaetales</taxon>
        <taxon>Treponemataceae</taxon>
        <taxon>Treponema</taxon>
    </lineage>
</organism>